<comment type="caution">
    <text evidence="3">The sequence shown here is derived from an EMBL/GenBank/DDBJ whole genome shotgun (WGS) entry which is preliminary data.</text>
</comment>
<dbReference type="PANTHER" id="PTHR40027:SF1">
    <property type="entry name" value="CELL DIVISION PROTEIN DIVIC"/>
    <property type="match status" value="1"/>
</dbReference>
<reference evidence="3" key="1">
    <citation type="journal article" date="2014" name="Int. J. Syst. Evol. Microbiol.">
        <title>Complete genome sequence of Corynebacterium casei LMG S-19264T (=DSM 44701T), isolated from a smear-ripened cheese.</title>
        <authorList>
            <consortium name="US DOE Joint Genome Institute (JGI-PGF)"/>
            <person name="Walter F."/>
            <person name="Albersmeier A."/>
            <person name="Kalinowski J."/>
            <person name="Ruckert C."/>
        </authorList>
    </citation>
    <scope>NUCLEOTIDE SEQUENCE</scope>
    <source>
        <strain evidence="3">CGMCC 1.15179</strain>
    </source>
</reference>
<dbReference type="GO" id="GO:0051301">
    <property type="term" value="P:cell division"/>
    <property type="evidence" value="ECO:0007669"/>
    <property type="project" value="InterPro"/>
</dbReference>
<keyword evidence="1" id="KW-0175">Coiled coil</keyword>
<accession>A0A8J2VGP1</accession>
<name>A0A8J2VGP1_9BACL</name>
<evidence type="ECO:0000313" key="4">
    <source>
        <dbReference type="Proteomes" id="UP000625210"/>
    </source>
</evidence>
<evidence type="ECO:0000256" key="2">
    <source>
        <dbReference type="SAM" id="MobiDB-lite"/>
    </source>
</evidence>
<dbReference type="AlphaFoldDB" id="A0A8J2VGP1"/>
<organism evidence="3 4">
    <name type="scientific">Marinithermofilum abyssi</name>
    <dbReference type="NCBI Taxonomy" id="1571185"/>
    <lineage>
        <taxon>Bacteria</taxon>
        <taxon>Bacillati</taxon>
        <taxon>Bacillota</taxon>
        <taxon>Bacilli</taxon>
        <taxon>Bacillales</taxon>
        <taxon>Thermoactinomycetaceae</taxon>
        <taxon>Marinithermofilum</taxon>
    </lineage>
</organism>
<dbReference type="InterPro" id="IPR039076">
    <property type="entry name" value="DivIC"/>
</dbReference>
<dbReference type="PANTHER" id="PTHR40027">
    <property type="entry name" value="CELL DIVISION PROTEIN DIVIC"/>
    <property type="match status" value="1"/>
</dbReference>
<dbReference type="Proteomes" id="UP000625210">
    <property type="component" value="Unassembled WGS sequence"/>
</dbReference>
<dbReference type="EMBL" id="BMHQ01000008">
    <property type="protein sequence ID" value="GGE21752.1"/>
    <property type="molecule type" value="Genomic_DNA"/>
</dbReference>
<reference evidence="3" key="2">
    <citation type="submission" date="2020-09" db="EMBL/GenBank/DDBJ databases">
        <authorList>
            <person name="Sun Q."/>
            <person name="Zhou Y."/>
        </authorList>
    </citation>
    <scope>NUCLEOTIDE SEQUENCE</scope>
    <source>
        <strain evidence="3">CGMCC 1.15179</strain>
    </source>
</reference>
<dbReference type="Pfam" id="PF04977">
    <property type="entry name" value="DivIC"/>
    <property type="match status" value="1"/>
</dbReference>
<evidence type="ECO:0008006" key="5">
    <source>
        <dbReference type="Google" id="ProtNLM"/>
    </source>
</evidence>
<evidence type="ECO:0000256" key="1">
    <source>
        <dbReference type="SAM" id="Coils"/>
    </source>
</evidence>
<feature type="region of interest" description="Disordered" evidence="2">
    <location>
        <begin position="1"/>
        <end position="33"/>
    </location>
</feature>
<dbReference type="InterPro" id="IPR007060">
    <property type="entry name" value="FtsL/DivIC"/>
</dbReference>
<proteinExistence type="predicted"/>
<keyword evidence="4" id="KW-1185">Reference proteome</keyword>
<evidence type="ECO:0000313" key="3">
    <source>
        <dbReference type="EMBL" id="GGE21752.1"/>
    </source>
</evidence>
<sequence length="124" mass="14515">MMDKRSNVVSFRATRPSEMMQPEKASKPQRSPLLPGVRRRRRLWLFLMLAFFVWFGNELYSQSGQIEGQEAALAAKKAEVITLKEKQKQLKDEIRQLHDKDYLEELARKMGYSKPGEEVFDIPN</sequence>
<gene>
    <name evidence="3" type="ORF">GCM10011571_24820</name>
</gene>
<dbReference type="RefSeq" id="WP_188648203.1">
    <property type="nucleotide sequence ID" value="NZ_BMHQ01000008.1"/>
</dbReference>
<feature type="coiled-coil region" evidence="1">
    <location>
        <begin position="66"/>
        <end position="100"/>
    </location>
</feature>
<protein>
    <recommendedName>
        <fullName evidence="5">Septum formation initiator family protein</fullName>
    </recommendedName>
</protein>